<reference evidence="4" key="1">
    <citation type="submission" date="2025-08" db="UniProtKB">
        <authorList>
            <consortium name="RefSeq"/>
        </authorList>
    </citation>
    <scope>IDENTIFICATION</scope>
    <source>
        <tissue evidence="4">Thorax and Abdomen</tissue>
    </source>
</reference>
<dbReference type="Gene3D" id="3.30.70.330">
    <property type="match status" value="1"/>
</dbReference>
<dbReference type="PANTHER" id="PTHR15092:SF22">
    <property type="entry name" value="POLY(A)-SPECIFIC RIBONUCLEASE PNLDC1"/>
    <property type="match status" value="1"/>
</dbReference>
<dbReference type="PANTHER" id="PTHR15092">
    <property type="entry name" value="POLY A -SPECIFIC RIBONUCLEASE/TARGET OF EGR1, MEMBER 1"/>
    <property type="match status" value="1"/>
</dbReference>
<dbReference type="InterPro" id="IPR006941">
    <property type="entry name" value="RNase_CAF1"/>
</dbReference>
<dbReference type="InterPro" id="IPR036397">
    <property type="entry name" value="RNaseH_sf"/>
</dbReference>
<gene>
    <name evidence="4" type="primary">LOC107226664</name>
</gene>
<keyword evidence="3" id="KW-1185">Reference proteome</keyword>
<name>A0ABM3G6U2_NEOLC</name>
<evidence type="ECO:0000256" key="1">
    <source>
        <dbReference type="ARBA" id="ARBA00008372"/>
    </source>
</evidence>
<organism evidence="3 4">
    <name type="scientific">Neodiprion lecontei</name>
    <name type="common">Redheaded pine sawfly</name>
    <dbReference type="NCBI Taxonomy" id="441921"/>
    <lineage>
        <taxon>Eukaryota</taxon>
        <taxon>Metazoa</taxon>
        <taxon>Ecdysozoa</taxon>
        <taxon>Arthropoda</taxon>
        <taxon>Hexapoda</taxon>
        <taxon>Insecta</taxon>
        <taxon>Pterygota</taxon>
        <taxon>Neoptera</taxon>
        <taxon>Endopterygota</taxon>
        <taxon>Hymenoptera</taxon>
        <taxon>Tenthredinoidea</taxon>
        <taxon>Diprionidae</taxon>
        <taxon>Diprioninae</taxon>
        <taxon>Neodiprion</taxon>
    </lineage>
</organism>
<sequence>MYNVTASNFGELSPKIRESLTRAKFVSFDCEFSGINTFDETKVSLFDTVEDRYQILKSSIKRCVAIQVGLTTYNCDRNANKYKAEVFNFHLFPKVAPGRDTVFEWRASAVEFLCSHKFDFNKLVYDGISYLNEEEEQDLHRRVADNVLLRNIERSISYTEEDKLKESYSRVAEWLKTSNVGESMSLDAASPMLEYLMQKELRTRYSQIWTEPRNGKIILQRVDKELRKILEEKEENKLEKKLVDFYLGFSDLFKLMVSLKKPIVGHNLLLDLMFMHQQFYKPLPDKYSIFKNNIHRLFPTIYDTKHLSFELHRRVQKKKLWESNGLATLYNYFKVNKGQILALNSPQISLGDEKSSETDRFHEAGWDSYCAGYCFIKLAHVFAVLHYGGDTELRPLTNAEILSGPKEHANCINLIRASISHLNLAGPDPVCARPQWLHVKSLGANKMNVSQIAEMFSPYGAVDVKMLKRHQALVAVGNHGIARDILTRFRSSRDIQVAPYSLFRHSPALQILLWGGILVSGGALAWVMHRNLQKSSV</sequence>
<evidence type="ECO:0000256" key="2">
    <source>
        <dbReference type="SAM" id="Phobius"/>
    </source>
</evidence>
<evidence type="ECO:0000313" key="3">
    <source>
        <dbReference type="Proteomes" id="UP000829291"/>
    </source>
</evidence>
<feature type="transmembrane region" description="Helical" evidence="2">
    <location>
        <begin position="511"/>
        <end position="528"/>
    </location>
</feature>
<keyword evidence="2" id="KW-1133">Transmembrane helix</keyword>
<proteinExistence type="inferred from homology"/>
<protein>
    <submittedName>
        <fullName evidence="4">Pre-piRNA 3'-exonuclease trimmer-like</fullName>
    </submittedName>
</protein>
<keyword evidence="2" id="KW-0812">Transmembrane</keyword>
<dbReference type="InterPro" id="IPR012677">
    <property type="entry name" value="Nucleotide-bd_a/b_plait_sf"/>
</dbReference>
<keyword evidence="2" id="KW-0472">Membrane</keyword>
<dbReference type="RefSeq" id="XP_046595986.1">
    <property type="nucleotide sequence ID" value="XM_046740030.1"/>
</dbReference>
<comment type="similarity">
    <text evidence="1">Belongs to the CAF1 family.</text>
</comment>
<dbReference type="Pfam" id="PF04857">
    <property type="entry name" value="CAF1"/>
    <property type="match status" value="1"/>
</dbReference>
<dbReference type="Proteomes" id="UP000829291">
    <property type="component" value="Chromosome 5"/>
</dbReference>
<dbReference type="InterPro" id="IPR012337">
    <property type="entry name" value="RNaseH-like_sf"/>
</dbReference>
<accession>A0ABM3G6U2</accession>
<evidence type="ECO:0000313" key="4">
    <source>
        <dbReference type="RefSeq" id="XP_046595986.1"/>
    </source>
</evidence>
<dbReference type="InterPro" id="IPR051181">
    <property type="entry name" value="CAF1_poly(A)_ribonucleases"/>
</dbReference>
<dbReference type="SUPFAM" id="SSF53098">
    <property type="entry name" value="Ribonuclease H-like"/>
    <property type="match status" value="1"/>
</dbReference>
<dbReference type="GeneID" id="107226664"/>
<dbReference type="Gene3D" id="3.30.420.10">
    <property type="entry name" value="Ribonuclease H-like superfamily/Ribonuclease H"/>
    <property type="match status" value="2"/>
</dbReference>